<keyword evidence="1" id="KW-0472">Membrane</keyword>
<dbReference type="Proteomes" id="UP000463051">
    <property type="component" value="Unassembled WGS sequence"/>
</dbReference>
<dbReference type="Pfam" id="PF13687">
    <property type="entry name" value="DUF4153"/>
    <property type="match status" value="1"/>
</dbReference>
<feature type="transmembrane region" description="Helical" evidence="1">
    <location>
        <begin position="331"/>
        <end position="350"/>
    </location>
</feature>
<protein>
    <submittedName>
        <fullName evidence="2">DUF4173 domain-containing protein</fullName>
    </submittedName>
</protein>
<comment type="caution">
    <text evidence="2">The sequence shown here is derived from an EMBL/GenBank/DDBJ whole genome shotgun (WGS) entry which is preliminary data.</text>
</comment>
<feature type="transmembrane region" description="Helical" evidence="1">
    <location>
        <begin position="34"/>
        <end position="51"/>
    </location>
</feature>
<feature type="transmembrane region" description="Helical" evidence="1">
    <location>
        <begin position="362"/>
        <end position="385"/>
    </location>
</feature>
<keyword evidence="3" id="KW-1185">Reference proteome</keyword>
<keyword evidence="1" id="KW-0812">Transmembrane</keyword>
<accession>A0A7X2L0Y7</accession>
<dbReference type="InterPro" id="IPR025291">
    <property type="entry name" value="DUF4153"/>
</dbReference>
<evidence type="ECO:0000313" key="3">
    <source>
        <dbReference type="Proteomes" id="UP000463051"/>
    </source>
</evidence>
<feature type="transmembrane region" description="Helical" evidence="1">
    <location>
        <begin position="12"/>
        <end position="28"/>
    </location>
</feature>
<sequence length="497" mass="56772">MTDEARSRPVSALIAAFLLAIIHQYLFYGKMAGVSYPIFVSLFYVFMLYYAKDKIRKPTGFSYTLLGVIALLSLTNALFHNWFFFGLNLLVIPVLIILHMTYLLSDKRPSWSRIGIIGNALEHFFPQTLRHWNTVLTIIKRTSGRKLQDERKQVLIKVLIGLAISFPLLLIVISLLSSADGVFKHILDEFPTLLDRISFGEGVVRVLWVVMLGLGFFGLVWGFVDSKIYNWTLPQPNESELELEPITFKVDPVIITTILVAINTVYVLFVFVQFSYLFGAWEGVLPADSSYADYARSGFFELIMVTAINFVILMVALLFSGKSNQLLHRIINVLLYVLAGCSTVMLYSAYTRLTLYEQAYGYTYIRFLVHSFMIFLALLLCLAAIRISKKEFPLAKCYIMLGLLSYVVMNYIGMDVIIANNNIDRYEVSSNIDAAYLSRLSSEAIPTLISFSRNAEGILDPYLQEKLGDMRQMERSWPSFNVSEYRAQRALENYFRK</sequence>
<dbReference type="EMBL" id="WJXB01000002">
    <property type="protein sequence ID" value="MRN52628.1"/>
    <property type="molecule type" value="Genomic_DNA"/>
</dbReference>
<dbReference type="RefSeq" id="WP_154117630.1">
    <property type="nucleotide sequence ID" value="NZ_WJXB01000002.1"/>
</dbReference>
<feature type="transmembrane region" description="Helical" evidence="1">
    <location>
        <begin position="397"/>
        <end position="419"/>
    </location>
</feature>
<feature type="transmembrane region" description="Helical" evidence="1">
    <location>
        <begin position="154"/>
        <end position="176"/>
    </location>
</feature>
<feature type="transmembrane region" description="Helical" evidence="1">
    <location>
        <begin position="253"/>
        <end position="278"/>
    </location>
</feature>
<evidence type="ECO:0000313" key="2">
    <source>
        <dbReference type="EMBL" id="MRN52628.1"/>
    </source>
</evidence>
<feature type="transmembrane region" description="Helical" evidence="1">
    <location>
        <begin position="298"/>
        <end position="319"/>
    </location>
</feature>
<feature type="transmembrane region" description="Helical" evidence="1">
    <location>
        <begin position="85"/>
        <end position="104"/>
    </location>
</feature>
<gene>
    <name evidence="2" type="ORF">GJB61_06410</name>
</gene>
<name>A0A7X2L0Y7_9BACL</name>
<feature type="transmembrane region" description="Helical" evidence="1">
    <location>
        <begin position="63"/>
        <end position="79"/>
    </location>
</feature>
<reference evidence="2 3" key="1">
    <citation type="submission" date="2019-11" db="EMBL/GenBank/DDBJ databases">
        <title>Paenibacillus monticola sp. nov., a novel PGPR strain isolated from mountain sample in China.</title>
        <authorList>
            <person name="Zhao Q."/>
            <person name="Li H.-P."/>
            <person name="Zhang J.-L."/>
        </authorList>
    </citation>
    <scope>NUCLEOTIDE SEQUENCE [LARGE SCALE GENOMIC DNA]</scope>
    <source>
        <strain evidence="2 3">LC-T2</strain>
    </source>
</reference>
<proteinExistence type="predicted"/>
<evidence type="ECO:0000256" key="1">
    <source>
        <dbReference type="SAM" id="Phobius"/>
    </source>
</evidence>
<organism evidence="2 3">
    <name type="scientific">Paenibacillus monticola</name>
    <dbReference type="NCBI Taxonomy" id="2666075"/>
    <lineage>
        <taxon>Bacteria</taxon>
        <taxon>Bacillati</taxon>
        <taxon>Bacillota</taxon>
        <taxon>Bacilli</taxon>
        <taxon>Bacillales</taxon>
        <taxon>Paenibacillaceae</taxon>
        <taxon>Paenibacillus</taxon>
    </lineage>
</organism>
<keyword evidence="1" id="KW-1133">Transmembrane helix</keyword>
<feature type="transmembrane region" description="Helical" evidence="1">
    <location>
        <begin position="206"/>
        <end position="224"/>
    </location>
</feature>
<dbReference type="AlphaFoldDB" id="A0A7X2L0Y7"/>